<reference evidence="2" key="1">
    <citation type="journal article" date="2022" name="Mol. Ecol. Resour.">
        <title>The genomes of chicory, endive, great burdock and yacon provide insights into Asteraceae palaeo-polyploidization history and plant inulin production.</title>
        <authorList>
            <person name="Fan W."/>
            <person name="Wang S."/>
            <person name="Wang H."/>
            <person name="Wang A."/>
            <person name="Jiang F."/>
            <person name="Liu H."/>
            <person name="Zhao H."/>
            <person name="Xu D."/>
            <person name="Zhang Y."/>
        </authorList>
    </citation>
    <scope>NUCLEOTIDE SEQUENCE [LARGE SCALE GENOMIC DNA]</scope>
    <source>
        <strain evidence="2">cv. Yunnan</strain>
    </source>
</reference>
<gene>
    <name evidence="1" type="ORF">L1987_65126</name>
</gene>
<comment type="caution">
    <text evidence="1">The sequence shown here is derived from an EMBL/GenBank/DDBJ whole genome shotgun (WGS) entry which is preliminary data.</text>
</comment>
<keyword evidence="2" id="KW-1185">Reference proteome</keyword>
<protein>
    <submittedName>
        <fullName evidence="1">Uncharacterized protein</fullName>
    </submittedName>
</protein>
<organism evidence="1 2">
    <name type="scientific">Smallanthus sonchifolius</name>
    <dbReference type="NCBI Taxonomy" id="185202"/>
    <lineage>
        <taxon>Eukaryota</taxon>
        <taxon>Viridiplantae</taxon>
        <taxon>Streptophyta</taxon>
        <taxon>Embryophyta</taxon>
        <taxon>Tracheophyta</taxon>
        <taxon>Spermatophyta</taxon>
        <taxon>Magnoliopsida</taxon>
        <taxon>eudicotyledons</taxon>
        <taxon>Gunneridae</taxon>
        <taxon>Pentapetalae</taxon>
        <taxon>asterids</taxon>
        <taxon>campanulids</taxon>
        <taxon>Asterales</taxon>
        <taxon>Asteraceae</taxon>
        <taxon>Asteroideae</taxon>
        <taxon>Heliantheae alliance</taxon>
        <taxon>Millerieae</taxon>
        <taxon>Smallanthus</taxon>
    </lineage>
</organism>
<proteinExistence type="predicted"/>
<evidence type="ECO:0000313" key="1">
    <source>
        <dbReference type="EMBL" id="KAI3725340.1"/>
    </source>
</evidence>
<name>A0ACB9BTP1_9ASTR</name>
<reference evidence="1 2" key="2">
    <citation type="journal article" date="2022" name="Mol. Ecol. Resour.">
        <title>The genomes of chicory, endive, great burdock and yacon provide insights into Asteraceae paleo-polyploidization history and plant inulin production.</title>
        <authorList>
            <person name="Fan W."/>
            <person name="Wang S."/>
            <person name="Wang H."/>
            <person name="Wang A."/>
            <person name="Jiang F."/>
            <person name="Liu H."/>
            <person name="Zhao H."/>
            <person name="Xu D."/>
            <person name="Zhang Y."/>
        </authorList>
    </citation>
    <scope>NUCLEOTIDE SEQUENCE [LARGE SCALE GENOMIC DNA]</scope>
    <source>
        <strain evidence="2">cv. Yunnan</strain>
        <tissue evidence="1">Leaves</tissue>
    </source>
</reference>
<sequence>MGLILAARRSPKKWYVPSPDPEPLQKKHCPPSQREIKESSHPVRLGEAGTVEQIRLPSIGMSEPQTDKEAQLSKSTTVDTDAVIEALDDRLVQLQGVVDLADSALGRLHGRVATGETSVWIHLQPSPS</sequence>
<dbReference type="EMBL" id="CM042039">
    <property type="protein sequence ID" value="KAI3725340.1"/>
    <property type="molecule type" value="Genomic_DNA"/>
</dbReference>
<evidence type="ECO:0000313" key="2">
    <source>
        <dbReference type="Proteomes" id="UP001056120"/>
    </source>
</evidence>
<dbReference type="Proteomes" id="UP001056120">
    <property type="component" value="Linkage Group LG22"/>
</dbReference>
<accession>A0ACB9BTP1</accession>